<organism evidence="1 2">
    <name type="scientific">Flavobacterium pectinovorum</name>
    <dbReference type="NCBI Taxonomy" id="29533"/>
    <lineage>
        <taxon>Bacteria</taxon>
        <taxon>Pseudomonadati</taxon>
        <taxon>Bacteroidota</taxon>
        <taxon>Flavobacteriia</taxon>
        <taxon>Flavobacteriales</taxon>
        <taxon>Flavobacteriaceae</taxon>
        <taxon>Flavobacterium</taxon>
    </lineage>
</organism>
<reference evidence="1 2" key="1">
    <citation type="journal article" date="2019" name="Environ. Microbiol.">
        <title>Species interactions and distinct microbial communities in high Arctic permafrost affected cryosols are associated with the CH4 and CO2 gas fluxes.</title>
        <authorList>
            <person name="Altshuler I."/>
            <person name="Hamel J."/>
            <person name="Turney S."/>
            <person name="Magnuson E."/>
            <person name="Levesque R."/>
            <person name="Greer C."/>
            <person name="Whyte L.G."/>
        </authorList>
    </citation>
    <scope>NUCLEOTIDE SEQUENCE [LARGE SCALE GENOMIC DNA]</scope>
    <source>
        <strain evidence="1 2">42</strain>
    </source>
</reference>
<accession>A0A502DZ28</accession>
<comment type="caution">
    <text evidence="1">The sequence shown here is derived from an EMBL/GenBank/DDBJ whole genome shotgun (WGS) entry which is preliminary data.</text>
</comment>
<gene>
    <name evidence="1" type="ORF">EAH81_27655</name>
</gene>
<dbReference type="AlphaFoldDB" id="A0A502DZ28"/>
<name>A0A502DZ28_9FLAO</name>
<feature type="non-terminal residue" evidence="1">
    <location>
        <position position="1130"/>
    </location>
</feature>
<dbReference type="Proteomes" id="UP000319700">
    <property type="component" value="Unassembled WGS sequence"/>
</dbReference>
<keyword evidence="2" id="KW-1185">Reference proteome</keyword>
<sequence>TNKTICSGETYTWSANGTDYTTNQSALKIVNDGCTADQVLNLSVTPKPSDIVTNKTICSGETYTWSANGTDYTTNQSALKIVNDGCTADQILNLTVTPKPADIVTNKTICSGDSYTWSANSTAYNSNQTGLKIVNDGCTADEVLNLTITPKPADVVTNKTICSGESYTWSANSTVYTTNQSALKIVNNGCTADQILNLTVTPKPSDIVTNKTICSGESYTWAANSTVYTTNQTALKIVNDGCTADQILNLTVTPKPADIVTNKTICSGESYTWAANSTVYNSNQTGLKIVNDGCTADQILNLTVTPKPSDIVTNKTICSGESYTWSANSTVYTTNQSALKIVNDGCTADEVLNLTITPKPADVVTNKIICSGESYTWAANGTVYSINQTALKIINDGCTADQILNLIVTPKPADVVTNKTICSGESYTWSANSTVYNTNQSALKIVNDGCTADQILNLTVTPKPSDIVTNKTICSGESYTWSANSTFYTTNQSALKIVNDGCTADEVLNLTITPKPADVITNKTICSGESYTWAANSTVYNTNQTALKIINDGCTADQILNLIVTPKPADVVTNKTICSGESYTWAANSTVYNSNQTGLKIVNDGCTADQILNLTVTPKPSDVVTNKTICSGETYTWSANSTVYNTNQTGLKIVNDGCTADQILNLTVTPKPSDVVTNKTICSGESYTWSANSTVYNSNQTGLKIVNDGCTADQILNLTINTIAKPTVSVINQLTCASSTASVELSGLPTGTWTINPGNISGNTTTTTISGLLPGNTYNYTVTNSLGCQSLTSGDIIISDFICAKDDTPASINGITGGTISTVFTNDKINGLPFLPTDVSVSTTTLPSGITFNADGTIVIAPNTTAGTYIITYTICKSTNLTICSSATVEVKISAPVIDAVPESTDSVNGSIGGKTTTSLITNDTLNGSSAIIGNQAGQVTLTGITVPTGLTLNADGTISVAAGTPIGNYEVEYRICEVNNTNNCDIAKSIIPVTGAVLILKDDIASSVVSTNQPKTILNVLGNDTKNGQTIVATEVTITETVSDPTGNIKLNPDGTIVLKANTPAGTYELTYQVCELNTTNCATATVKITVVAPVIDAVPETTDSVNGSIGGKTTTSLITNDTLNGSSA</sequence>
<evidence type="ECO:0000313" key="1">
    <source>
        <dbReference type="EMBL" id="TPG29541.1"/>
    </source>
</evidence>
<evidence type="ECO:0008006" key="3">
    <source>
        <dbReference type="Google" id="ProtNLM"/>
    </source>
</evidence>
<feature type="non-terminal residue" evidence="1">
    <location>
        <position position="1"/>
    </location>
</feature>
<protein>
    <recommendedName>
        <fullName evidence="3">Gliding motility-associated C-terminal domain-containing protein</fullName>
    </recommendedName>
</protein>
<dbReference type="EMBL" id="RCZH01000040">
    <property type="protein sequence ID" value="TPG29541.1"/>
    <property type="molecule type" value="Genomic_DNA"/>
</dbReference>
<evidence type="ECO:0000313" key="2">
    <source>
        <dbReference type="Proteomes" id="UP000319700"/>
    </source>
</evidence>
<proteinExistence type="predicted"/>